<dbReference type="PANTHER" id="PTHR46677">
    <property type="entry name" value="SMC5-SMC6 COMPLEX LOCALIZATION FACTOR PROTEIN 1"/>
    <property type="match status" value="1"/>
</dbReference>
<dbReference type="GO" id="GO:1990166">
    <property type="term" value="P:protein localization to site of double-strand break"/>
    <property type="evidence" value="ECO:0007669"/>
    <property type="project" value="TreeGrafter"/>
</dbReference>
<keyword evidence="9" id="KW-0040">ANK repeat</keyword>
<organism evidence="11 12">
    <name type="scientific">Xyrichtys novacula</name>
    <name type="common">Pearly razorfish</name>
    <name type="synonym">Hemipteronotus novacula</name>
    <dbReference type="NCBI Taxonomy" id="13765"/>
    <lineage>
        <taxon>Eukaryota</taxon>
        <taxon>Metazoa</taxon>
        <taxon>Chordata</taxon>
        <taxon>Craniata</taxon>
        <taxon>Vertebrata</taxon>
        <taxon>Euteleostomi</taxon>
        <taxon>Actinopterygii</taxon>
        <taxon>Neopterygii</taxon>
        <taxon>Teleostei</taxon>
        <taxon>Neoteleostei</taxon>
        <taxon>Acanthomorphata</taxon>
        <taxon>Eupercaria</taxon>
        <taxon>Labriformes</taxon>
        <taxon>Labridae</taxon>
        <taxon>Xyrichtys</taxon>
    </lineage>
</organism>
<keyword evidence="3" id="KW-0963">Cytoplasm</keyword>
<dbReference type="GO" id="GO:0005813">
    <property type="term" value="C:centrosome"/>
    <property type="evidence" value="ECO:0007669"/>
    <property type="project" value="UniProtKB-SubCell"/>
</dbReference>
<dbReference type="PANTHER" id="PTHR46677:SF1">
    <property type="entry name" value="SMC5-SMC6 COMPLEX LOCALIZATION FACTOR PROTEIN 1"/>
    <property type="match status" value="1"/>
</dbReference>
<reference evidence="11" key="1">
    <citation type="submission" date="2023-08" db="EMBL/GenBank/DDBJ databases">
        <authorList>
            <person name="Alioto T."/>
            <person name="Alioto T."/>
            <person name="Gomez Garrido J."/>
        </authorList>
    </citation>
    <scope>NUCLEOTIDE SEQUENCE</scope>
</reference>
<dbReference type="Pfam" id="PF16770">
    <property type="entry name" value="RTT107_BRCT_5"/>
    <property type="match status" value="1"/>
</dbReference>
<keyword evidence="4" id="KW-0677">Repeat</keyword>
<feature type="repeat" description="ANK" evidence="9">
    <location>
        <begin position="658"/>
        <end position="690"/>
    </location>
</feature>
<comment type="subcellular location">
    <subcellularLocation>
        <location evidence="2">Cytoplasm</location>
        <location evidence="2">Cytoskeleton</location>
        <location evidence="2">Microtubule organizing center</location>
        <location evidence="2">Centrosome</location>
    </subcellularLocation>
    <subcellularLocation>
        <location evidence="1">Nucleus</location>
    </subcellularLocation>
</comment>
<evidence type="ECO:0000256" key="2">
    <source>
        <dbReference type="ARBA" id="ARBA00004300"/>
    </source>
</evidence>
<feature type="domain" description="BRCT" evidence="10">
    <location>
        <begin position="7"/>
        <end position="90"/>
    </location>
</feature>
<keyword evidence="8" id="KW-0539">Nucleus</keyword>
<protein>
    <submittedName>
        <fullName evidence="11">LOW QUALITY PROTEIN: SMC5-SMC6 complex localization factor protein 1</fullName>
    </submittedName>
</protein>
<dbReference type="Pfam" id="PF12796">
    <property type="entry name" value="Ank_2"/>
    <property type="match status" value="1"/>
</dbReference>
<dbReference type="PROSITE" id="PS50297">
    <property type="entry name" value="ANK_REP_REGION"/>
    <property type="match status" value="3"/>
</dbReference>
<evidence type="ECO:0000256" key="7">
    <source>
        <dbReference type="ARBA" id="ARBA00023212"/>
    </source>
</evidence>
<evidence type="ECO:0000313" key="11">
    <source>
        <dbReference type="EMBL" id="CAJ1068537.1"/>
    </source>
</evidence>
<dbReference type="PROSITE" id="PS50172">
    <property type="entry name" value="BRCT"/>
    <property type="match status" value="1"/>
</dbReference>
<dbReference type="InterPro" id="IPR001357">
    <property type="entry name" value="BRCT_dom"/>
</dbReference>
<keyword evidence="7" id="KW-0206">Cytoskeleton</keyword>
<dbReference type="SUPFAM" id="SSF48403">
    <property type="entry name" value="Ankyrin repeat"/>
    <property type="match status" value="1"/>
</dbReference>
<evidence type="ECO:0000256" key="6">
    <source>
        <dbReference type="ARBA" id="ARBA00023204"/>
    </source>
</evidence>
<evidence type="ECO:0000256" key="9">
    <source>
        <dbReference type="PROSITE-ProRule" id="PRU00023"/>
    </source>
</evidence>
<dbReference type="SMART" id="SM00292">
    <property type="entry name" value="BRCT"/>
    <property type="match status" value="1"/>
</dbReference>
<dbReference type="AlphaFoldDB" id="A0AAV1G846"/>
<dbReference type="EMBL" id="OY660875">
    <property type="protein sequence ID" value="CAJ1068537.1"/>
    <property type="molecule type" value="Genomic_DNA"/>
</dbReference>
<dbReference type="SMART" id="SM00248">
    <property type="entry name" value="ANK"/>
    <property type="match status" value="3"/>
</dbReference>
<feature type="repeat" description="ANK" evidence="9">
    <location>
        <begin position="624"/>
        <end position="657"/>
    </location>
</feature>
<evidence type="ECO:0000256" key="5">
    <source>
        <dbReference type="ARBA" id="ARBA00022763"/>
    </source>
</evidence>
<dbReference type="Pfam" id="PF23294">
    <property type="entry name" value="BRCT_TopB1_SLF1"/>
    <property type="match status" value="1"/>
</dbReference>
<dbReference type="InterPro" id="IPR042479">
    <property type="entry name" value="Slf1"/>
</dbReference>
<dbReference type="InterPro" id="IPR036770">
    <property type="entry name" value="Ankyrin_rpt-contain_sf"/>
</dbReference>
<name>A0AAV1G846_XYRNO</name>
<proteinExistence type="predicted"/>
<feature type="repeat" description="ANK" evidence="9">
    <location>
        <begin position="692"/>
        <end position="719"/>
    </location>
</feature>
<dbReference type="PROSITE" id="PS50088">
    <property type="entry name" value="ANK_REPEAT"/>
    <property type="match status" value="3"/>
</dbReference>
<evidence type="ECO:0000256" key="3">
    <source>
        <dbReference type="ARBA" id="ARBA00022490"/>
    </source>
</evidence>
<keyword evidence="6" id="KW-0234">DNA repair</keyword>
<dbReference type="CDD" id="cd17738">
    <property type="entry name" value="BRCT_TopBP1_rpt7"/>
    <property type="match status" value="1"/>
</dbReference>
<sequence length="883" mass="98595">MANCTHVFQISGIKNHDRKRVLIQGIQQLGGRYIGGSVYHCGCTHLIIPTVLSSEKFLAACAAGKWVVTPDYVLDSMEKGSWLAEEAYEISISTSTTPVFYPVRQWREKVSSGRLSGAFQGWRVLLMVQEPTRWAMFKRLLRAGRAKVYCCPLPPSTTVTHVMAKPVTADSKSHDAPCYPVSYIVQHLFGSNYVDFYDMKDGHQAEMRRAGFVVPDFSELETELRDYAVKQEGRPRLYFLEFLGFHDPNRPQSQAIETDFSNVGSMIECGLFIEALDSIRSAVYPGVLPPAAHLVSLIDYAQQGSATSVFLRIFQQVLNNLLITNPPWRAPCTVKKYLHQVLQCPRCKSGPWSFLKTAISYCLSSGITCHPLPGPALPTLLHFHSDIVAFFLKVFQGELHSMTTGDLVLPEGTGFSQSSSSGFLLYGTFWTVWERSTLLSQAVKQLLQHLLQAAHEDHNGRDKKQQPRLLHTLLELLSVLVEFWCQQHFKLNQSLVEKSLKDLAEHFAVISQGVSAVLLADLVSRIRSTRLKLVMADAIFRNLCSRNGFTVGDGTLSLKKMMVSYLIALGCLAHSPTDAGIRKGHNFQGCTSQGSSCSTESSLEKEAKLEKENIPRGLNRVNAAGETLLHRACKRNHVETVLQILALPGMDVNVKDYAGWTPLHEACNYGSTACVELLLRYRPAPQLNSQVGGVSPLHDALRNQHMDIAKMLLEHAGSVLLELPDGDGRTALDLVSTERQREELLRSARIGDSSLRNDDAKVLNLPLLEAGSSLLTHLIFSYQQEKGLQHCNKPHSLSYRLVRALKEHSLQRVTVEWSDQRALRLVKDLETLLELGRGRYLDQIPRAVKECKGEHTAFLMAAIEELKYQGDVLQANTEIIEKD</sequence>
<evidence type="ECO:0000256" key="8">
    <source>
        <dbReference type="ARBA" id="ARBA00023242"/>
    </source>
</evidence>
<keyword evidence="12" id="KW-1185">Reference proteome</keyword>
<dbReference type="GO" id="GO:0006281">
    <property type="term" value="P:DNA repair"/>
    <property type="evidence" value="ECO:0007669"/>
    <property type="project" value="UniProtKB-KW"/>
</dbReference>
<dbReference type="Proteomes" id="UP001178508">
    <property type="component" value="Chromosome 12"/>
</dbReference>
<dbReference type="Gene3D" id="3.40.50.10190">
    <property type="entry name" value="BRCT domain"/>
    <property type="match status" value="2"/>
</dbReference>
<evidence type="ECO:0000256" key="4">
    <source>
        <dbReference type="ARBA" id="ARBA00022737"/>
    </source>
</evidence>
<accession>A0AAV1G846</accession>
<evidence type="ECO:0000256" key="1">
    <source>
        <dbReference type="ARBA" id="ARBA00004123"/>
    </source>
</evidence>
<dbReference type="InterPro" id="IPR036420">
    <property type="entry name" value="BRCT_dom_sf"/>
</dbReference>
<dbReference type="SUPFAM" id="SSF52113">
    <property type="entry name" value="BRCT domain"/>
    <property type="match status" value="1"/>
</dbReference>
<dbReference type="InterPro" id="IPR057595">
    <property type="entry name" value="TopB1_SLF1_BRCT"/>
</dbReference>
<dbReference type="InterPro" id="IPR002110">
    <property type="entry name" value="Ankyrin_rpt"/>
</dbReference>
<evidence type="ECO:0000259" key="10">
    <source>
        <dbReference type="PROSITE" id="PS50172"/>
    </source>
</evidence>
<dbReference type="GO" id="GO:0035861">
    <property type="term" value="C:site of double-strand break"/>
    <property type="evidence" value="ECO:0007669"/>
    <property type="project" value="TreeGrafter"/>
</dbReference>
<gene>
    <name evidence="11" type="ORF">XNOV1_A024267</name>
</gene>
<dbReference type="GO" id="GO:0005634">
    <property type="term" value="C:nucleus"/>
    <property type="evidence" value="ECO:0007669"/>
    <property type="project" value="UniProtKB-SubCell"/>
</dbReference>
<evidence type="ECO:0000313" key="12">
    <source>
        <dbReference type="Proteomes" id="UP001178508"/>
    </source>
</evidence>
<keyword evidence="5" id="KW-0227">DNA damage</keyword>
<dbReference type="Gene3D" id="1.25.40.20">
    <property type="entry name" value="Ankyrin repeat-containing domain"/>
    <property type="match status" value="1"/>
</dbReference>
<dbReference type="GO" id="GO:2000781">
    <property type="term" value="P:positive regulation of double-strand break repair"/>
    <property type="evidence" value="ECO:0007669"/>
    <property type="project" value="InterPro"/>
</dbReference>
<dbReference type="FunFam" id="3.40.50.10190:FF:000018">
    <property type="entry name" value="DNA topoisomerase 2-binding protein 1"/>
    <property type="match status" value="1"/>
</dbReference>